<evidence type="ECO:0000256" key="1">
    <source>
        <dbReference type="ARBA" id="ARBA00001966"/>
    </source>
</evidence>
<proteinExistence type="inferred from homology"/>
<protein>
    <recommendedName>
        <fullName evidence="11">L-serine dehydratase</fullName>
        <ecNumber evidence="11">4.3.1.17</ecNumber>
    </recommendedName>
</protein>
<dbReference type="InterPro" id="IPR004642">
    <property type="entry name" value="Ser_deHydtase_asu"/>
</dbReference>
<gene>
    <name evidence="13" type="primary">sdaAA</name>
    <name evidence="13" type="ORF">IMF26_10700</name>
</gene>
<feature type="domain" description="Serine dehydratase-like alpha subunit" evidence="12">
    <location>
        <begin position="14"/>
        <end position="275"/>
    </location>
</feature>
<dbReference type="GO" id="GO:0051539">
    <property type="term" value="F:4 iron, 4 sulfur cluster binding"/>
    <property type="evidence" value="ECO:0007669"/>
    <property type="project" value="UniProtKB-UniRule"/>
</dbReference>
<evidence type="ECO:0000256" key="7">
    <source>
        <dbReference type="ARBA" id="ARBA00023004"/>
    </source>
</evidence>
<evidence type="ECO:0000256" key="5">
    <source>
        <dbReference type="ARBA" id="ARBA00022485"/>
    </source>
</evidence>
<keyword evidence="5 11" id="KW-0004">4Fe-4S</keyword>
<dbReference type="PANTHER" id="PTHR30182">
    <property type="entry name" value="L-SERINE DEHYDRATASE"/>
    <property type="match status" value="1"/>
</dbReference>
<dbReference type="AlphaFoldDB" id="A0AAT9LF56"/>
<comment type="pathway">
    <text evidence="2">Carbohydrate biosynthesis; gluconeogenesis.</text>
</comment>
<dbReference type="InterPro" id="IPR005130">
    <property type="entry name" value="Ser_deHydtase-like_asu"/>
</dbReference>
<keyword evidence="6 11" id="KW-0479">Metal-binding</keyword>
<comment type="catalytic activity">
    <reaction evidence="10 11">
        <text>L-serine = pyruvate + NH4(+)</text>
        <dbReference type="Rhea" id="RHEA:19169"/>
        <dbReference type="ChEBI" id="CHEBI:15361"/>
        <dbReference type="ChEBI" id="CHEBI:28938"/>
        <dbReference type="ChEBI" id="CHEBI:33384"/>
        <dbReference type="EC" id="4.3.1.17"/>
    </reaction>
</comment>
<evidence type="ECO:0000256" key="9">
    <source>
        <dbReference type="ARBA" id="ARBA00023239"/>
    </source>
</evidence>
<dbReference type="Pfam" id="PF03313">
    <property type="entry name" value="SDH_alpha"/>
    <property type="match status" value="1"/>
</dbReference>
<dbReference type="EC" id="4.3.1.17" evidence="11"/>
<reference evidence="13" key="1">
    <citation type="submission" date="2020-10" db="EMBL/GenBank/DDBJ databases">
        <authorList>
            <person name="Kadnikov V."/>
            <person name="Beletsky A.V."/>
            <person name="Mardanov A.V."/>
            <person name="Karnachuk O.V."/>
            <person name="Ravin N.V."/>
        </authorList>
    </citation>
    <scope>NUCLEOTIDE SEQUENCE</scope>
    <source>
        <strain evidence="13">Bu02</strain>
    </source>
</reference>
<dbReference type="PANTHER" id="PTHR30182:SF1">
    <property type="entry name" value="L-SERINE DEHYDRATASE 1"/>
    <property type="match status" value="1"/>
</dbReference>
<keyword evidence="9 11" id="KW-0456">Lyase</keyword>
<dbReference type="KEGG" id="fcz:IMF26_10700"/>
<keyword evidence="8 11" id="KW-0411">Iron-sulfur</keyword>
<sequence>MLLSELAARAKSEGVSLGQMAVRLESIEAGVPAEVITAKVRSMLKVMKEAVEEGLRDPARRSRSGLSGGDAAKVARRLTLGKCFPGNDLLARAISYSLAVSEVNACMGKIVAAPTAGSCGIVPGTFFALKEALSLEDEALVDALCAAGLVGQVIAEKATLSGAEGGCQAECGSAAAMAACGLTQMGGGTPEDCIHAAALALKGLMGLVCDPVAGLVEIPCVKRNATSSAVAIASAEMALSGVRSFIPPDEVISAMAQVGRSIPESLRETSRGGLAATETGRSVASKFGSVSSTLDRQG</sequence>
<evidence type="ECO:0000256" key="2">
    <source>
        <dbReference type="ARBA" id="ARBA00004742"/>
    </source>
</evidence>
<comment type="similarity">
    <text evidence="3 11">Belongs to the iron-sulfur dependent L-serine dehydratase family.</text>
</comment>
<dbReference type="GO" id="GO:0003941">
    <property type="term" value="F:L-serine ammonia-lyase activity"/>
    <property type="evidence" value="ECO:0007669"/>
    <property type="project" value="UniProtKB-UniRule"/>
</dbReference>
<keyword evidence="4 11" id="KW-0312">Gluconeogenesis</keyword>
<evidence type="ECO:0000256" key="8">
    <source>
        <dbReference type="ARBA" id="ARBA00023014"/>
    </source>
</evidence>
<organism evidence="13">
    <name type="scientific">Candidatus Fermentithermobacillus carboniphilus</name>
    <dbReference type="NCBI Taxonomy" id="3085328"/>
    <lineage>
        <taxon>Bacteria</taxon>
        <taxon>Bacillati</taxon>
        <taxon>Bacillota</taxon>
        <taxon>Candidatus Fermentithermobacillia</taxon>
        <taxon>Candidatus Fermentithermobacillales</taxon>
        <taxon>Candidatus Fermentithermobacillaceae</taxon>
        <taxon>Candidatus Fermentithermobacillus</taxon>
    </lineage>
</organism>
<comment type="cofactor">
    <cofactor evidence="1 11">
        <name>[4Fe-4S] cluster</name>
        <dbReference type="ChEBI" id="CHEBI:49883"/>
    </cofactor>
</comment>
<dbReference type="GO" id="GO:0046872">
    <property type="term" value="F:metal ion binding"/>
    <property type="evidence" value="ECO:0007669"/>
    <property type="project" value="UniProtKB-KW"/>
</dbReference>
<evidence type="ECO:0000256" key="11">
    <source>
        <dbReference type="RuleBase" id="RU366059"/>
    </source>
</evidence>
<evidence type="ECO:0000313" key="13">
    <source>
        <dbReference type="EMBL" id="QUL98460.1"/>
    </source>
</evidence>
<evidence type="ECO:0000256" key="4">
    <source>
        <dbReference type="ARBA" id="ARBA00022432"/>
    </source>
</evidence>
<evidence type="ECO:0000256" key="3">
    <source>
        <dbReference type="ARBA" id="ARBA00008636"/>
    </source>
</evidence>
<dbReference type="EMBL" id="CP062796">
    <property type="protein sequence ID" value="QUL98460.1"/>
    <property type="molecule type" value="Genomic_DNA"/>
</dbReference>
<evidence type="ECO:0000256" key="6">
    <source>
        <dbReference type="ARBA" id="ARBA00022723"/>
    </source>
</evidence>
<accession>A0AAT9LF56</accession>
<name>A0AAT9LF56_9FIRM</name>
<dbReference type="NCBIfam" id="TIGR00718">
    <property type="entry name" value="sda_alpha"/>
    <property type="match status" value="1"/>
</dbReference>
<reference evidence="13" key="2">
    <citation type="journal article" date="2023" name="Biology">
        <title>Prokaryotic Life Associated with Coal-Fire Gas Vents Revealed by Metagenomics.</title>
        <authorList>
            <person name="Kadnikov V.V."/>
            <person name="Mardanov A.V."/>
            <person name="Beletsky A.V."/>
            <person name="Karnachuk O.V."/>
            <person name="Ravin N.V."/>
        </authorList>
    </citation>
    <scope>NUCLEOTIDE SEQUENCE</scope>
    <source>
        <strain evidence="13">Bu02</strain>
    </source>
</reference>
<keyword evidence="7 11" id="KW-0408">Iron</keyword>
<evidence type="ECO:0000256" key="10">
    <source>
        <dbReference type="ARBA" id="ARBA00049406"/>
    </source>
</evidence>
<dbReference type="GO" id="GO:0006094">
    <property type="term" value="P:gluconeogenesis"/>
    <property type="evidence" value="ECO:0007669"/>
    <property type="project" value="UniProtKB-KW"/>
</dbReference>
<evidence type="ECO:0000259" key="12">
    <source>
        <dbReference type="Pfam" id="PF03313"/>
    </source>
</evidence>
<dbReference type="InterPro" id="IPR051318">
    <property type="entry name" value="Fe-S_L-Ser"/>
</dbReference>